<accession>E1Y8X9</accession>
<evidence type="ECO:0000313" key="3">
    <source>
        <dbReference type="EMBL" id="CBX27023.1"/>
    </source>
</evidence>
<sequence>MEIECKIFGGSELLLSFWTIDEKMSVGKQNSIMALNIIRKEGLILVAKDLGGTKARKIIFDTTTGKVFLKRIKHALTNETTHLLT</sequence>
<dbReference type="GO" id="GO:0050568">
    <property type="term" value="F:protein-glutamine glutaminase activity"/>
    <property type="evidence" value="ECO:0007669"/>
    <property type="project" value="InterPro"/>
</dbReference>
<dbReference type="PANTHER" id="PTHR35147:SF1">
    <property type="entry name" value="CHEMORECEPTOR GLUTAMINE DEAMIDASE CHED-RELATED"/>
    <property type="match status" value="1"/>
</dbReference>
<keyword evidence="1" id="KW-0145">Chemotaxis</keyword>
<proteinExistence type="predicted"/>
<dbReference type="GO" id="GO:0006935">
    <property type="term" value="P:chemotaxis"/>
    <property type="evidence" value="ECO:0007669"/>
    <property type="project" value="UniProtKB-KW"/>
</dbReference>
<organism evidence="3">
    <name type="scientific">uncultured Desulfobacterium sp</name>
    <dbReference type="NCBI Taxonomy" id="201089"/>
    <lineage>
        <taxon>Bacteria</taxon>
        <taxon>Pseudomonadati</taxon>
        <taxon>Thermodesulfobacteriota</taxon>
        <taxon>Desulfobacteria</taxon>
        <taxon>Desulfobacterales</taxon>
        <taxon>Desulfobacteriaceae</taxon>
        <taxon>Desulfobacterium</taxon>
        <taxon>environmental samples</taxon>
    </lineage>
</organism>
<keyword evidence="2" id="KW-0378">Hydrolase</keyword>
<gene>
    <name evidence="3" type="ORF">N47_A10520</name>
</gene>
<protein>
    <submittedName>
        <fullName evidence="3">Uncharacterized protein</fullName>
    </submittedName>
</protein>
<dbReference type="InterPro" id="IPR038592">
    <property type="entry name" value="CheD-like_sf"/>
</dbReference>
<dbReference type="SUPFAM" id="SSF64438">
    <property type="entry name" value="CNF1/YfiH-like putative cysteine hydrolases"/>
    <property type="match status" value="1"/>
</dbReference>
<evidence type="ECO:0000256" key="2">
    <source>
        <dbReference type="ARBA" id="ARBA00022801"/>
    </source>
</evidence>
<dbReference type="PANTHER" id="PTHR35147">
    <property type="entry name" value="CHEMORECEPTOR GLUTAMINE DEAMIDASE CHED-RELATED"/>
    <property type="match status" value="1"/>
</dbReference>
<evidence type="ECO:0000256" key="1">
    <source>
        <dbReference type="ARBA" id="ARBA00022500"/>
    </source>
</evidence>
<reference evidence="3" key="1">
    <citation type="journal article" date="2011" name="Environ. Microbiol.">
        <title>Genomic insights into the metabolic potential of the polycyclic aromatic hydrocarbon degrading sulfate-reducing Deltaproteobacterium N47.</title>
        <authorList>
            <person name="Bergmann F."/>
            <person name="Selesi D."/>
            <person name="Weinmaier T."/>
            <person name="Tischler P."/>
            <person name="Rattei T."/>
            <person name="Meckenstock R.U."/>
        </authorList>
    </citation>
    <scope>NUCLEOTIDE SEQUENCE</scope>
</reference>
<dbReference type="InterPro" id="IPR011324">
    <property type="entry name" value="Cytotoxic_necrot_fac-like_cat"/>
</dbReference>
<dbReference type="InterPro" id="IPR005659">
    <property type="entry name" value="Chemorcpt_Glu_NH3ase_CheD"/>
</dbReference>
<dbReference type="EMBL" id="FR695864">
    <property type="protein sequence ID" value="CBX27023.1"/>
    <property type="molecule type" value="Genomic_DNA"/>
</dbReference>
<dbReference type="Gene3D" id="3.30.1330.200">
    <property type="match status" value="1"/>
</dbReference>
<dbReference type="AlphaFoldDB" id="E1Y8X9"/>
<name>E1Y8X9_9BACT</name>
<dbReference type="Pfam" id="PF03975">
    <property type="entry name" value="CheD"/>
    <property type="match status" value="1"/>
</dbReference>